<feature type="region of interest" description="Disordered" evidence="4">
    <location>
        <begin position="775"/>
        <end position="985"/>
    </location>
</feature>
<sequence>MHDNDMEVEASPSPPPPPAVPPSPYSAPLLGEASAGVLVPPLERAAQMVEKEGSSPVTVGASYGALVTNLANLQQQQQSPPAPRPPQPSEAPISPTPAVSLPSVGLDDDEDEEQKLMLSLLGVDPQNAVDPSLVEESKAPISLVGPSETANPPAAADHHEKPDVVDEQQQQEEKKKVEANVVGPVWRPKVPFVEQKVEAVEAKAVPGSDLLRHGGMKVQEDGSVVRNREVSSTGAEFVRSFVATSCDDPCDWITSMLDAVELLPLIPLPLEKKEEEDDVAKDEGSMKAVEASPMESVKSEAPKKTPELGPAKRATTGGKKSTAGGSVKGKAGSKGGSGGSSNRTGKVGRPRKVNSSTTPKTKPALPSPDSPSSNGMMMNSWVQCDCCRRWRMISAELAKAKEGRDQIFVCSELPGKSCEDPCDWIMDTQGRVMAGESPSPPGGSTLLPRHSSKGGNRRGSTSTSSSRQSAAALPSSGPEGQQSTSTVTKGYPEQVSISAVNSSSSPEQAASEGSTLVNVVQVSVDAVECLLDWDQPRDRYYVKWKGADVQLGDWEPSARLLEVPEEMKEMARKEGSRWSAAVAVTDARRKRARTTLYTDMRLKRQEELIAAAARQPGEVEGPSTAPTVSPAPPMMPPDISAITAVASSSSVEEASGHPPTAVVMDPMPNTAATAASAAAAAAGVTAISHTEAFEHPKVTTARPKAKSRMQARKQAMLAAKHRQQGKKEKEQEKILVPVKEEKGSKNETTASVAAAAGVKVSTTPKKAVVAEVKQEVAAHKGKSTAKGSKRSLKKAKDAKAEEVEGSIVGSEKGGRKRAASTPRANKGANKAGKKRSRGRPPKSLFSDIEEEEGDTPDIDGDDNDQAMVTEPTPKKKRTRTTTTAEGSRTPRASKKKVEEEVVKKSPKVAVRGEVEGVSEASPPPEEAYEKPGKRRRSVLKMMESSDDDDEEEAAAEEAEAAVKRRKRKKKHEGKKMKHKKNKKVKASEKLEAVDVDTKGITGGSSTVDLETTTTSVSYPMPTGKVPTLHHRADAFMLCVKPVGCTIETAIAWAKALISAEEGDTKPEDVELIAGVMDEEYSGLCLFGLSGATNAFLKEQARTQTLCLGYLCVIAGRPPAPNGLLHGSLGCSYTTVATMTDSNTGKIEYALIYVNATPHEEGSLPLLPPHIKLASADTHSLLYYGLKGSGRSSLVHASRLAFYPPMPNSPHTPIPIAGFEISIPPEYAEFLRFAGDTQTNWEPLKVSMSCNRFANVGPDHWVVGGSRQGQAASVCKVHCWSDYLDVLHNQHEIAQAAAAASEDAKNNDEGRESDNDPLVQLRRHVITTVRLNFESRGQGFAGGVGVLIADVEAQLDAELPTWRDAVPHSAADSNRVGLRGLLGDTEPERRAQGIMKIYLPFESLPRLAQHPEYSSYMHSQTVYAGGPISQKGSESRWQQQQYHHHKGGGVKWGQQQQQLPAQQQHYKGSGGWASGHKGDWSKYRGVDWSKKGSGGDRHHHRGGGGGPSPWASSSSIPSTSRPLSRNWTSSYDQYLHHHTTDTEAPGKQQQRPSSGSPSGAVEEAASELRRPSPGRVVPQQQSVDRSTPPQMSSVIARATVAAARESAWSDRPVTAPMSPAMAEGMTTTSPPVQRSTSEISVALASPASAGLPYAPSNPEMSPAAMSESQKQPPLVPRPHTVLRPLVPLGMPQVPEVVLSDADVKAIVELTALIRQRCGNPMLAAPGDGSSSSASQSIHTEGPSSLEPPRDPREVLRRAGSAARSGGGSSTRARSPHSRTPPPRRRNEERERNRMYYRTPDKDDRSSPRGARRRRGRTASDSESRSRSIVARRRRTSKSGSSGEAGVDSG</sequence>
<feature type="compositionally biased region" description="Low complexity" evidence="4">
    <location>
        <begin position="311"/>
        <end position="330"/>
    </location>
</feature>
<dbReference type="GO" id="GO:0008270">
    <property type="term" value="F:zinc ion binding"/>
    <property type="evidence" value="ECO:0007669"/>
    <property type="project" value="UniProtKB-KW"/>
</dbReference>
<feature type="compositionally biased region" description="Polar residues" evidence="4">
    <location>
        <begin position="478"/>
        <end position="488"/>
    </location>
</feature>
<dbReference type="OMA" id="AYAHEAT"/>
<feature type="region of interest" description="Disordered" evidence="4">
    <location>
        <begin position="1423"/>
        <end position="1525"/>
    </location>
</feature>
<keyword evidence="8" id="KW-1185">Reference proteome</keyword>
<dbReference type="OrthoDB" id="10555504at2759"/>
<feature type="compositionally biased region" description="Basic and acidic residues" evidence="4">
    <location>
        <begin position="1783"/>
        <end position="1805"/>
    </location>
</feature>
<feature type="compositionally biased region" description="Acidic residues" evidence="4">
    <location>
        <begin position="847"/>
        <end position="864"/>
    </location>
</feature>
<dbReference type="GeneID" id="9061264"/>
<evidence type="ECO:0000256" key="4">
    <source>
        <dbReference type="SAM" id="MobiDB-lite"/>
    </source>
</evidence>
<feature type="compositionally biased region" description="Basic residues" evidence="4">
    <location>
        <begin position="779"/>
        <end position="793"/>
    </location>
</feature>
<dbReference type="RefSeq" id="XP_002780392.1">
    <property type="nucleotide sequence ID" value="XM_002780346.1"/>
</dbReference>
<feature type="region of interest" description="Disordered" evidence="4">
    <location>
        <begin position="720"/>
        <end position="752"/>
    </location>
</feature>
<dbReference type="InParanoid" id="C5KTK8"/>
<keyword evidence="1" id="KW-0479">Metal-binding</keyword>
<feature type="compositionally biased region" description="Basic and acidic residues" evidence="4">
    <location>
        <begin position="725"/>
        <end position="745"/>
    </location>
</feature>
<keyword evidence="2" id="KW-0863">Zinc-finger</keyword>
<dbReference type="PROSITE" id="PS51050">
    <property type="entry name" value="ZF_CW"/>
    <property type="match status" value="1"/>
</dbReference>
<feature type="compositionally biased region" description="Basic residues" evidence="4">
    <location>
        <begin position="831"/>
        <end position="840"/>
    </location>
</feature>
<feature type="compositionally biased region" description="Low complexity" evidence="4">
    <location>
        <begin position="1453"/>
        <end position="1463"/>
    </location>
</feature>
<evidence type="ECO:0000256" key="1">
    <source>
        <dbReference type="ARBA" id="ARBA00022723"/>
    </source>
</evidence>
<protein>
    <recommendedName>
        <fullName evidence="9">Chromo domain-containing protein</fullName>
    </recommendedName>
</protein>
<feature type="compositionally biased region" description="Low complexity" evidence="4">
    <location>
        <begin position="1507"/>
        <end position="1524"/>
    </location>
</feature>
<feature type="compositionally biased region" description="Polar residues" evidence="4">
    <location>
        <begin position="1577"/>
        <end position="1590"/>
    </location>
</feature>
<feature type="compositionally biased region" description="Basic residues" evidence="4">
    <location>
        <begin position="963"/>
        <end position="984"/>
    </location>
</feature>
<dbReference type="EMBL" id="GG676169">
    <property type="protein sequence ID" value="EER12187.1"/>
    <property type="molecule type" value="Genomic_DNA"/>
</dbReference>
<feature type="region of interest" description="Disordered" evidence="4">
    <location>
        <begin position="1721"/>
        <end position="1848"/>
    </location>
</feature>
<proteinExistence type="predicted"/>
<feature type="region of interest" description="Disordered" evidence="4">
    <location>
        <begin position="1"/>
        <end position="30"/>
    </location>
</feature>
<name>C5KTK8_PERM5</name>
<evidence type="ECO:0000259" key="5">
    <source>
        <dbReference type="PROSITE" id="PS50013"/>
    </source>
</evidence>
<feature type="region of interest" description="Disordered" evidence="4">
    <location>
        <begin position="1296"/>
        <end position="1316"/>
    </location>
</feature>
<reference evidence="7 8" key="1">
    <citation type="submission" date="2008-07" db="EMBL/GenBank/DDBJ databases">
        <authorList>
            <person name="El-Sayed N."/>
            <person name="Caler E."/>
            <person name="Inman J."/>
            <person name="Amedeo P."/>
            <person name="Hass B."/>
            <person name="Wortman J."/>
        </authorList>
    </citation>
    <scope>NUCLEOTIDE SEQUENCE [LARGE SCALE GENOMIC DNA]</scope>
    <source>
        <strain evidence="8">ATCC 50983 / TXsc</strain>
    </source>
</reference>
<feature type="compositionally biased region" description="Basic and acidic residues" evidence="4">
    <location>
        <begin position="1475"/>
        <end position="1495"/>
    </location>
</feature>
<dbReference type="InterPro" id="IPR017956">
    <property type="entry name" value="AT_hook_DNA-bd_motif"/>
</dbReference>
<evidence type="ECO:0000256" key="2">
    <source>
        <dbReference type="ARBA" id="ARBA00022771"/>
    </source>
</evidence>
<feature type="domain" description="Chromo" evidence="5">
    <location>
        <begin position="525"/>
        <end position="582"/>
    </location>
</feature>
<feature type="domain" description="CW-type" evidence="6">
    <location>
        <begin position="375"/>
        <end position="426"/>
    </location>
</feature>
<feature type="compositionally biased region" description="Acidic residues" evidence="4">
    <location>
        <begin position="944"/>
        <end position="959"/>
    </location>
</feature>
<feature type="compositionally biased region" description="Basic and acidic residues" evidence="4">
    <location>
        <begin position="297"/>
        <end position="306"/>
    </location>
</feature>
<evidence type="ECO:0008006" key="9">
    <source>
        <dbReference type="Google" id="ProtNLM"/>
    </source>
</evidence>
<evidence type="ECO:0000259" key="6">
    <source>
        <dbReference type="PROSITE" id="PS51050"/>
    </source>
</evidence>
<evidence type="ECO:0000313" key="7">
    <source>
        <dbReference type="EMBL" id="EER12187.1"/>
    </source>
</evidence>
<feature type="compositionally biased region" description="Low complexity" evidence="4">
    <location>
        <begin position="1544"/>
        <end position="1558"/>
    </location>
</feature>
<dbReference type="InterPro" id="IPR000953">
    <property type="entry name" value="Chromo/chromo_shadow_dom"/>
</dbReference>
<dbReference type="PROSITE" id="PS50013">
    <property type="entry name" value="CHROMO_2"/>
    <property type="match status" value="1"/>
</dbReference>
<feature type="region of interest" description="Disordered" evidence="4">
    <location>
        <begin position="1540"/>
        <end position="1591"/>
    </location>
</feature>
<evidence type="ECO:0000313" key="8">
    <source>
        <dbReference type="Proteomes" id="UP000007800"/>
    </source>
</evidence>
<dbReference type="InterPro" id="IPR011124">
    <property type="entry name" value="Znf_CW"/>
</dbReference>
<organism evidence="8">
    <name type="scientific">Perkinsus marinus (strain ATCC 50983 / TXsc)</name>
    <dbReference type="NCBI Taxonomy" id="423536"/>
    <lineage>
        <taxon>Eukaryota</taxon>
        <taxon>Sar</taxon>
        <taxon>Alveolata</taxon>
        <taxon>Perkinsozoa</taxon>
        <taxon>Perkinsea</taxon>
        <taxon>Perkinsida</taxon>
        <taxon>Perkinsidae</taxon>
        <taxon>Perkinsus</taxon>
    </lineage>
</organism>
<accession>C5KTK8</accession>
<dbReference type="Proteomes" id="UP000007800">
    <property type="component" value="Unassembled WGS sequence"/>
</dbReference>
<dbReference type="GO" id="GO:0003677">
    <property type="term" value="F:DNA binding"/>
    <property type="evidence" value="ECO:0007669"/>
    <property type="project" value="InterPro"/>
</dbReference>
<feature type="compositionally biased region" description="Low complexity" evidence="4">
    <location>
        <begin position="880"/>
        <end position="890"/>
    </location>
</feature>
<dbReference type="SMART" id="SM00384">
    <property type="entry name" value="AT_hook"/>
    <property type="match status" value="3"/>
</dbReference>
<feature type="region of interest" description="Disordered" evidence="4">
    <location>
        <begin position="432"/>
        <end position="490"/>
    </location>
</feature>
<feature type="compositionally biased region" description="Basic and acidic residues" evidence="4">
    <location>
        <begin position="1746"/>
        <end position="1755"/>
    </location>
</feature>
<feature type="compositionally biased region" description="Basic and acidic residues" evidence="4">
    <location>
        <begin position="1301"/>
        <end position="1313"/>
    </location>
</feature>
<feature type="compositionally biased region" description="Pro residues" evidence="4">
    <location>
        <begin position="80"/>
        <end position="89"/>
    </location>
</feature>
<gene>
    <name evidence="7" type="ORF">Pmar_PMAR016587</name>
</gene>
<feature type="region of interest" description="Disordered" evidence="4">
    <location>
        <begin position="69"/>
        <end position="174"/>
    </location>
</feature>
<feature type="region of interest" description="Disordered" evidence="4">
    <location>
        <begin position="274"/>
        <end position="376"/>
    </location>
</feature>
<feature type="compositionally biased region" description="Pro residues" evidence="4">
    <location>
        <begin position="12"/>
        <end position="25"/>
    </location>
</feature>
<evidence type="ECO:0000256" key="3">
    <source>
        <dbReference type="ARBA" id="ARBA00022833"/>
    </source>
</evidence>
<keyword evidence="3" id="KW-0862">Zinc</keyword>
<feature type="compositionally biased region" description="Low complexity" evidence="4">
    <location>
        <begin position="458"/>
        <end position="472"/>
    </location>
</feature>